<feature type="transmembrane region" description="Helical" evidence="1">
    <location>
        <begin position="150"/>
        <end position="168"/>
    </location>
</feature>
<dbReference type="InterPro" id="IPR000620">
    <property type="entry name" value="EamA_dom"/>
</dbReference>
<dbReference type="Pfam" id="PF00892">
    <property type="entry name" value="EamA"/>
    <property type="match status" value="2"/>
</dbReference>
<protein>
    <recommendedName>
        <fullName evidence="2">EamA domain-containing protein</fullName>
    </recommendedName>
</protein>
<dbReference type="PANTHER" id="PTHR22911:SF103">
    <property type="entry name" value="BLR2811 PROTEIN"/>
    <property type="match status" value="1"/>
</dbReference>
<evidence type="ECO:0000313" key="4">
    <source>
        <dbReference type="Proteomes" id="UP000228930"/>
    </source>
</evidence>
<feature type="transmembrane region" description="Helical" evidence="1">
    <location>
        <begin position="210"/>
        <end position="229"/>
    </location>
</feature>
<feature type="transmembrane region" description="Helical" evidence="1">
    <location>
        <begin position="45"/>
        <end position="65"/>
    </location>
</feature>
<dbReference type="SUPFAM" id="SSF103481">
    <property type="entry name" value="Multidrug resistance efflux transporter EmrE"/>
    <property type="match status" value="2"/>
</dbReference>
<dbReference type="PANTHER" id="PTHR22911">
    <property type="entry name" value="ACYL-MALONYL CONDENSING ENZYME-RELATED"/>
    <property type="match status" value="1"/>
</dbReference>
<feature type="domain" description="EamA" evidence="2">
    <location>
        <begin position="13"/>
        <end position="144"/>
    </location>
</feature>
<keyword evidence="4" id="KW-1185">Reference proteome</keyword>
<comment type="caution">
    <text evidence="3">The sequence shown here is derived from an EMBL/GenBank/DDBJ whole genome shotgun (WGS) entry which is preliminary data.</text>
</comment>
<dbReference type="GO" id="GO:0016020">
    <property type="term" value="C:membrane"/>
    <property type="evidence" value="ECO:0007669"/>
    <property type="project" value="InterPro"/>
</dbReference>
<dbReference type="EMBL" id="LFJC01000003">
    <property type="protein sequence ID" value="PIT01097.1"/>
    <property type="molecule type" value="Genomic_DNA"/>
</dbReference>
<evidence type="ECO:0000259" key="2">
    <source>
        <dbReference type="Pfam" id="PF00892"/>
    </source>
</evidence>
<proteinExistence type="predicted"/>
<feature type="transmembrane region" description="Helical" evidence="1">
    <location>
        <begin position="102"/>
        <end position="121"/>
    </location>
</feature>
<name>A0A2M6U954_9BRAD</name>
<feature type="transmembrane region" description="Helical" evidence="1">
    <location>
        <begin position="128"/>
        <end position="144"/>
    </location>
</feature>
<dbReference type="Proteomes" id="UP000228930">
    <property type="component" value="Unassembled WGS sequence"/>
</dbReference>
<keyword evidence="1" id="KW-0812">Transmembrane</keyword>
<organism evidence="3 4">
    <name type="scientific">Bradyrhizobium nitroreducens</name>
    <dbReference type="NCBI Taxonomy" id="709803"/>
    <lineage>
        <taxon>Bacteria</taxon>
        <taxon>Pseudomonadati</taxon>
        <taxon>Pseudomonadota</taxon>
        <taxon>Alphaproteobacteria</taxon>
        <taxon>Hyphomicrobiales</taxon>
        <taxon>Nitrobacteraceae</taxon>
        <taxon>Bradyrhizobium</taxon>
    </lineage>
</organism>
<feature type="domain" description="EamA" evidence="2">
    <location>
        <begin position="154"/>
        <end position="280"/>
    </location>
</feature>
<dbReference type="AlphaFoldDB" id="A0A2M6U954"/>
<evidence type="ECO:0000256" key="1">
    <source>
        <dbReference type="SAM" id="Phobius"/>
    </source>
</evidence>
<dbReference type="InterPro" id="IPR037185">
    <property type="entry name" value="EmrE-like"/>
</dbReference>
<keyword evidence="1" id="KW-0472">Membrane</keyword>
<feature type="transmembrane region" description="Helical" evidence="1">
    <location>
        <begin position="77"/>
        <end position="96"/>
    </location>
</feature>
<feature type="transmembrane region" description="Helical" evidence="1">
    <location>
        <begin position="180"/>
        <end position="204"/>
    </location>
</feature>
<gene>
    <name evidence="3" type="ORF">TSA1_10275</name>
</gene>
<keyword evidence="1" id="KW-1133">Transmembrane helix</keyword>
<dbReference type="RefSeq" id="WP_100176317.1">
    <property type="nucleotide sequence ID" value="NZ_LFJC01000003.1"/>
</dbReference>
<sequence>MSAVNPRSKHLHAVLYVSGAVALFAAADALAKYLGQLYPIPFVVWARYVSQCLAMVLIFAPRLRWDLVQSENRKVHLIRGLLLWATTALFFASLNFMPLADASAIAFMSPLIVVILSRTMLGEPVSSKIWLCCFVAVLGMIAIIRPGTGSFSLAALLPAASALCYAVYQILTRTVSARDSIVVVLFLPTLVASSISTLSVPFFFHAPTATGAIALAGLGALGGGAHLMLTKALRSAPASLIASLMYSQLGWAVLLGYVVFNDLPDRIAVFGILMIGAASFYAVKDHDAVKAHD</sequence>
<accession>A0A2M6U954</accession>
<feature type="transmembrane region" description="Helical" evidence="1">
    <location>
        <begin position="266"/>
        <end position="283"/>
    </location>
</feature>
<evidence type="ECO:0000313" key="3">
    <source>
        <dbReference type="EMBL" id="PIT01097.1"/>
    </source>
</evidence>
<reference evidence="3 4" key="1">
    <citation type="submission" date="2015-06" db="EMBL/GenBank/DDBJ databases">
        <title>Comparative genome analysis of nirS-carrying Bradyrhizobium sp. strains.</title>
        <authorList>
            <person name="Ishii S."/>
            <person name="Jang J."/>
            <person name="Nishizawa T."/>
            <person name="Senoo K."/>
        </authorList>
    </citation>
    <scope>NUCLEOTIDE SEQUENCE [LARGE SCALE GENOMIC DNA]</scope>
    <source>
        <strain evidence="3 4">TSA1</strain>
    </source>
</reference>
<feature type="transmembrane region" description="Helical" evidence="1">
    <location>
        <begin position="241"/>
        <end position="260"/>
    </location>
</feature>